<dbReference type="GO" id="GO:0015628">
    <property type="term" value="P:protein secretion by the type II secretion system"/>
    <property type="evidence" value="ECO:0007669"/>
    <property type="project" value="InterPro"/>
</dbReference>
<dbReference type="NCBIfam" id="TIGR02532">
    <property type="entry name" value="IV_pilin_GFxxxE"/>
    <property type="match status" value="1"/>
</dbReference>
<evidence type="ECO:0000256" key="8">
    <source>
        <dbReference type="ARBA" id="ARBA00023136"/>
    </source>
</evidence>
<evidence type="ECO:0000256" key="9">
    <source>
        <dbReference type="ARBA" id="ARBA00030775"/>
    </source>
</evidence>
<keyword evidence="6 10" id="KW-0812">Transmembrane</keyword>
<evidence type="ECO:0000256" key="10">
    <source>
        <dbReference type="SAM" id="Phobius"/>
    </source>
</evidence>
<evidence type="ECO:0000256" key="2">
    <source>
        <dbReference type="ARBA" id="ARBA00021549"/>
    </source>
</evidence>
<keyword evidence="4" id="KW-0488">Methylation</keyword>
<dbReference type="Gene3D" id="3.55.40.10">
    <property type="entry name" value="minor pseudopilin epsh domain"/>
    <property type="match status" value="1"/>
</dbReference>
<protein>
    <recommendedName>
        <fullName evidence="2">Type II secretion system protein H</fullName>
    </recommendedName>
    <alternativeName>
        <fullName evidence="9">General secretion pathway protein H</fullName>
    </alternativeName>
</protein>
<dbReference type="AlphaFoldDB" id="A0A1Y5HZU1"/>
<evidence type="ECO:0000256" key="1">
    <source>
        <dbReference type="ARBA" id="ARBA00004377"/>
    </source>
</evidence>
<comment type="caution">
    <text evidence="11">The sequence shown here is derived from an EMBL/GenBank/DDBJ whole genome shotgun (WGS) entry which is preliminary data.</text>
</comment>
<keyword evidence="8 10" id="KW-0472">Membrane</keyword>
<dbReference type="Proteomes" id="UP000227088">
    <property type="component" value="Unassembled WGS sequence"/>
</dbReference>
<keyword evidence="5" id="KW-0997">Cell inner membrane</keyword>
<evidence type="ECO:0000256" key="4">
    <source>
        <dbReference type="ARBA" id="ARBA00022481"/>
    </source>
</evidence>
<evidence type="ECO:0000256" key="7">
    <source>
        <dbReference type="ARBA" id="ARBA00022989"/>
    </source>
</evidence>
<dbReference type="GO" id="GO:0015627">
    <property type="term" value="C:type II protein secretion system complex"/>
    <property type="evidence" value="ECO:0007669"/>
    <property type="project" value="InterPro"/>
</dbReference>
<feature type="transmembrane region" description="Helical" evidence="10">
    <location>
        <begin position="21"/>
        <end position="41"/>
    </location>
</feature>
<dbReference type="InterPro" id="IPR012902">
    <property type="entry name" value="N_methyl_site"/>
</dbReference>
<dbReference type="SUPFAM" id="SSF54523">
    <property type="entry name" value="Pili subunits"/>
    <property type="match status" value="1"/>
</dbReference>
<dbReference type="InterPro" id="IPR002416">
    <property type="entry name" value="T2SS_protein-GspH"/>
</dbReference>
<accession>A0A1Y5HZU1</accession>
<comment type="subcellular location">
    <subcellularLocation>
        <location evidence="1">Cell inner membrane</location>
        <topology evidence="1">Single-pass membrane protein</topology>
    </subcellularLocation>
</comment>
<dbReference type="InterPro" id="IPR049875">
    <property type="entry name" value="TypeII_GspH"/>
</dbReference>
<dbReference type="Pfam" id="PF07963">
    <property type="entry name" value="N_methyl"/>
    <property type="match status" value="1"/>
</dbReference>
<name>A0A1Y5HZU1_OLEAN</name>
<dbReference type="GO" id="GO:0005886">
    <property type="term" value="C:plasma membrane"/>
    <property type="evidence" value="ECO:0007669"/>
    <property type="project" value="UniProtKB-SubCell"/>
</dbReference>
<evidence type="ECO:0000256" key="3">
    <source>
        <dbReference type="ARBA" id="ARBA00022475"/>
    </source>
</evidence>
<dbReference type="InterPro" id="IPR045584">
    <property type="entry name" value="Pilin-like"/>
</dbReference>
<evidence type="ECO:0000256" key="6">
    <source>
        <dbReference type="ARBA" id="ARBA00022692"/>
    </source>
</evidence>
<dbReference type="EMBL" id="MABE01000069">
    <property type="protein sequence ID" value="OUS41404.1"/>
    <property type="molecule type" value="Genomic_DNA"/>
</dbReference>
<evidence type="ECO:0000313" key="11">
    <source>
        <dbReference type="EMBL" id="OUS41404.1"/>
    </source>
</evidence>
<evidence type="ECO:0000256" key="5">
    <source>
        <dbReference type="ARBA" id="ARBA00022519"/>
    </source>
</evidence>
<evidence type="ECO:0000313" key="12">
    <source>
        <dbReference type="Proteomes" id="UP000227088"/>
    </source>
</evidence>
<dbReference type="PRINTS" id="PR00885">
    <property type="entry name" value="BCTERIALGSPH"/>
</dbReference>
<keyword evidence="3" id="KW-1003">Cell membrane</keyword>
<keyword evidence="7 10" id="KW-1133">Transmembrane helix</keyword>
<organism evidence="11 12">
    <name type="scientific">Oleispira antarctica</name>
    <dbReference type="NCBI Taxonomy" id="188908"/>
    <lineage>
        <taxon>Bacteria</taxon>
        <taxon>Pseudomonadati</taxon>
        <taxon>Pseudomonadota</taxon>
        <taxon>Gammaproteobacteria</taxon>
        <taxon>Oceanospirillales</taxon>
        <taxon>Oceanospirillaceae</taxon>
        <taxon>Oleispira</taxon>
    </lineage>
</organism>
<gene>
    <name evidence="11" type="ORF">A9R00_01115</name>
</gene>
<reference evidence="12" key="1">
    <citation type="journal article" date="2017" name="Proc. Natl. Acad. Sci. U.S.A.">
        <title>Simulation of Deepwater Horizon oil plume reveals substrate specialization within a complex community of hydrocarbon degraders.</title>
        <authorList>
            <person name="Hu P."/>
            <person name="Dubinsky E.A."/>
            <person name="Probst A.J."/>
            <person name="Wang J."/>
            <person name="Sieber C.M.K."/>
            <person name="Tom L.M."/>
            <person name="Gardinali P."/>
            <person name="Banfield J.F."/>
            <person name="Atlas R.M."/>
            <person name="Andersen G.L."/>
        </authorList>
    </citation>
    <scope>NUCLEOTIDE SEQUENCE [LARGE SCALE GENOMIC DNA]</scope>
</reference>
<sequence length="200" mass="22883">MKTLPPSKQHSKQNGFTLLEIMVVLMIIGLMLGMATLSTGGNEQKQEAQQQALRFIAQLDAYRNEAVFQNVDLGLAMDGQVTQLLFYVDIDSPRQIEGKDKEELSKLKKNPWAAYEGNLKQQIEFPEFLSMNLFLEDKRIDFEDLLDEKNGPKPALLFLSSDEYTPFKLIIEHLNDESFTINISGDGFSRYTMTTEQYDE</sequence>
<dbReference type="NCBIfam" id="TIGR01708">
    <property type="entry name" value="typeII_sec_gspH"/>
    <property type="match status" value="1"/>
</dbReference>
<proteinExistence type="predicted"/>